<dbReference type="EMBL" id="CAXLJM020000051">
    <property type="protein sequence ID" value="CAL8115808.1"/>
    <property type="molecule type" value="Genomic_DNA"/>
</dbReference>
<dbReference type="Proteomes" id="UP001642540">
    <property type="component" value="Unassembled WGS sequence"/>
</dbReference>
<dbReference type="InterPro" id="IPR008551">
    <property type="entry name" value="TANGO2"/>
</dbReference>
<proteinExistence type="predicted"/>
<protein>
    <recommendedName>
        <fullName evidence="3">Transport and Golgi organization protein 2</fullName>
    </recommendedName>
</protein>
<comment type="caution">
    <text evidence="1">The sequence shown here is derived from an EMBL/GenBank/DDBJ whole genome shotgun (WGS) entry which is preliminary data.</text>
</comment>
<evidence type="ECO:0000313" key="2">
    <source>
        <dbReference type="Proteomes" id="UP001642540"/>
    </source>
</evidence>
<name>A0ABP1QZR0_9HEXA</name>
<organism evidence="1 2">
    <name type="scientific">Orchesella dallaii</name>
    <dbReference type="NCBI Taxonomy" id="48710"/>
    <lineage>
        <taxon>Eukaryota</taxon>
        <taxon>Metazoa</taxon>
        <taxon>Ecdysozoa</taxon>
        <taxon>Arthropoda</taxon>
        <taxon>Hexapoda</taxon>
        <taxon>Collembola</taxon>
        <taxon>Entomobryomorpha</taxon>
        <taxon>Entomobryoidea</taxon>
        <taxon>Orchesellidae</taxon>
        <taxon>Orchesellinae</taxon>
        <taxon>Orchesella</taxon>
    </lineage>
</organism>
<reference evidence="1 2" key="1">
    <citation type="submission" date="2024-08" db="EMBL/GenBank/DDBJ databases">
        <authorList>
            <person name="Cucini C."/>
            <person name="Frati F."/>
        </authorList>
    </citation>
    <scope>NUCLEOTIDE SEQUENCE [LARGE SCALE GENOMIC DNA]</scope>
</reference>
<gene>
    <name evidence="1" type="ORF">ODALV1_LOCUS17022</name>
</gene>
<evidence type="ECO:0008006" key="3">
    <source>
        <dbReference type="Google" id="ProtNLM"/>
    </source>
</evidence>
<sequence>MCILFLYVANNPSPDSYKVILAVNRDEMYGRPTQVAKFWGTQPDILGGRDMQKGREGGTWLAMSKSGRIGALLNVLQSAESLSTASQRRGRGFLVNDFLLNPSVDAMQYLSKIYNSASEYNPFSLLTVDVLNRDIPQVCFYSCSGENKPHELPSGTVHGIGNSFIDVPFQKVKTGREAFARVVNDNNRVDAKTTLINNILEIMKNQQQFHPDPQMYRQAADQPETFLRGISSRFIKLPGYGTRTHTVILIDFYNNVSYEEITLKEPICENDAEWTTSSFDFKINENNNSH</sequence>
<dbReference type="Pfam" id="PF05742">
    <property type="entry name" value="TANGO2"/>
    <property type="match status" value="1"/>
</dbReference>
<keyword evidence="2" id="KW-1185">Reference proteome</keyword>
<dbReference type="PANTHER" id="PTHR17985:SF8">
    <property type="entry name" value="TRANSPORT AND GOLGI ORGANIZATION PROTEIN 2 HOMOLOG"/>
    <property type="match status" value="1"/>
</dbReference>
<dbReference type="PANTHER" id="PTHR17985">
    <property type="entry name" value="SER/THR-RICH PROTEIN T10 IN DGCR REGION"/>
    <property type="match status" value="1"/>
</dbReference>
<evidence type="ECO:0000313" key="1">
    <source>
        <dbReference type="EMBL" id="CAL8115808.1"/>
    </source>
</evidence>
<accession>A0ABP1QZR0</accession>